<keyword evidence="10" id="KW-1185">Reference proteome</keyword>
<dbReference type="CDD" id="cd06450">
    <property type="entry name" value="DOPA_deC_like"/>
    <property type="match status" value="1"/>
</dbReference>
<dbReference type="Proteomes" id="UP001301731">
    <property type="component" value="Chromosome"/>
</dbReference>
<dbReference type="InterPro" id="IPR010107">
    <property type="entry name" value="Glutamate_decarboxylase"/>
</dbReference>
<dbReference type="RefSeq" id="WP_318104360.1">
    <property type="nucleotide sequence ID" value="NZ_CP137573.1"/>
</dbReference>
<keyword evidence="5 7" id="KW-0456">Lyase</keyword>
<comment type="cofactor">
    <cofactor evidence="1 7">
        <name>pyridoxal 5'-phosphate</name>
        <dbReference type="ChEBI" id="CHEBI:597326"/>
    </cofactor>
</comment>
<keyword evidence="4 7" id="KW-0663">Pyridoxal phosphate</keyword>
<evidence type="ECO:0000256" key="1">
    <source>
        <dbReference type="ARBA" id="ARBA00001933"/>
    </source>
</evidence>
<dbReference type="Gene3D" id="4.10.280.50">
    <property type="match status" value="1"/>
</dbReference>
<reference evidence="9 10" key="1">
    <citation type="submission" date="2023-10" db="EMBL/GenBank/DDBJ databases">
        <title>The genome sequence of Streptomyces sp. HUAS YS2.</title>
        <authorList>
            <person name="Mo P."/>
        </authorList>
    </citation>
    <scope>NUCLEOTIDE SEQUENCE [LARGE SCALE GENOMIC DNA]</scope>
    <source>
        <strain evidence="9 10">HUAS YS2</strain>
    </source>
</reference>
<keyword evidence="8" id="KW-0210">Decarboxylase</keyword>
<dbReference type="SUPFAM" id="SSF53383">
    <property type="entry name" value="PLP-dependent transferases"/>
    <property type="match status" value="1"/>
</dbReference>
<dbReference type="EMBL" id="CP137573">
    <property type="protein sequence ID" value="WOX22948.1"/>
    <property type="molecule type" value="Genomic_DNA"/>
</dbReference>
<sequence>MALHKGSPEPARRPPVNPFFGEANPVGGMTEAPPLHRLPDGPLPPMSAYQLVHDELMLDGNSRLNLATFVTTWMEQQAGVLMAECRDKNMIDKDEYPRTAELERRCVAMLADLWNAPDPSAGVGCSTTGSSEACMLAGMALKRRWAARNKDRYPATARPNLVMGVNVQVCWDKFCNFWEVEPRLVPMEGERYHLDPQAAADLCDENTIGVVAVLGSTFDGSYEPVAEVCAALDALQERTGLDIPVHVDGASGAMVAPFVDEDLVWDFRLPRVSSINTSGHKYGLVYPGVGWALWRSQAELPEELVFRVNYLGGDMPTFALNFSRPGAQVVAQYYNFLRLGREGYRAVQQTTRDVACSLAERIEALGDFRLLTRGDQLPVFAFTTADDVTSFDVFDVSRRLRERGWTVPAYTFPANREDLSVIRVVCRNGFSEDLAGLFVEDLGRLLPELRRQPHPFTDDRQAATAFHH</sequence>
<evidence type="ECO:0000256" key="5">
    <source>
        <dbReference type="ARBA" id="ARBA00023239"/>
    </source>
</evidence>
<evidence type="ECO:0000256" key="3">
    <source>
        <dbReference type="ARBA" id="ARBA00012421"/>
    </source>
</evidence>
<dbReference type="InterPro" id="IPR002129">
    <property type="entry name" value="PyrdxlP-dep_de-COase"/>
</dbReference>
<dbReference type="GO" id="GO:0004351">
    <property type="term" value="F:glutamate decarboxylase activity"/>
    <property type="evidence" value="ECO:0007669"/>
    <property type="project" value="UniProtKB-EC"/>
</dbReference>
<organism evidence="9 10">
    <name type="scientific">Streptomyces solicathayae</name>
    <dbReference type="NCBI Taxonomy" id="3081768"/>
    <lineage>
        <taxon>Bacteria</taxon>
        <taxon>Bacillati</taxon>
        <taxon>Actinomycetota</taxon>
        <taxon>Actinomycetes</taxon>
        <taxon>Kitasatosporales</taxon>
        <taxon>Streptomycetaceae</taxon>
        <taxon>Streptomyces</taxon>
    </lineage>
</organism>
<evidence type="ECO:0000256" key="6">
    <source>
        <dbReference type="ARBA" id="ARBA00048868"/>
    </source>
</evidence>
<name>A0ABZ0LVZ2_9ACTN</name>
<dbReference type="Gene3D" id="3.40.640.10">
    <property type="entry name" value="Type I PLP-dependent aspartate aminotransferase-like (Major domain)"/>
    <property type="match status" value="1"/>
</dbReference>
<dbReference type="Pfam" id="PF00282">
    <property type="entry name" value="Pyridoxal_deC"/>
    <property type="match status" value="1"/>
</dbReference>
<gene>
    <name evidence="9" type="ORF">R2D22_16695</name>
</gene>
<protein>
    <recommendedName>
        <fullName evidence="3 8">Glutamate decarboxylase</fullName>
        <ecNumber evidence="3 8">4.1.1.15</ecNumber>
    </recommendedName>
</protein>
<evidence type="ECO:0000256" key="4">
    <source>
        <dbReference type="ARBA" id="ARBA00022898"/>
    </source>
</evidence>
<dbReference type="NCBIfam" id="TIGR01788">
    <property type="entry name" value="Glu-decarb-GAD"/>
    <property type="match status" value="1"/>
</dbReference>
<comment type="similarity">
    <text evidence="2 7">Belongs to the group II decarboxylase family.</text>
</comment>
<dbReference type="PANTHER" id="PTHR43321:SF3">
    <property type="entry name" value="GLUTAMATE DECARBOXYLASE"/>
    <property type="match status" value="1"/>
</dbReference>
<comment type="catalytic activity">
    <reaction evidence="6 8">
        <text>L-glutamate + H(+) = 4-aminobutanoate + CO2</text>
        <dbReference type="Rhea" id="RHEA:17785"/>
        <dbReference type="ChEBI" id="CHEBI:15378"/>
        <dbReference type="ChEBI" id="CHEBI:16526"/>
        <dbReference type="ChEBI" id="CHEBI:29985"/>
        <dbReference type="ChEBI" id="CHEBI:59888"/>
        <dbReference type="EC" id="4.1.1.15"/>
    </reaction>
</comment>
<accession>A0ABZ0LVZ2</accession>
<dbReference type="InterPro" id="IPR015421">
    <property type="entry name" value="PyrdxlP-dep_Trfase_major"/>
</dbReference>
<dbReference type="EC" id="4.1.1.15" evidence="3 8"/>
<evidence type="ECO:0000313" key="10">
    <source>
        <dbReference type="Proteomes" id="UP001301731"/>
    </source>
</evidence>
<proteinExistence type="inferred from homology"/>
<evidence type="ECO:0000256" key="2">
    <source>
        <dbReference type="ARBA" id="ARBA00009533"/>
    </source>
</evidence>
<dbReference type="InterPro" id="IPR015424">
    <property type="entry name" value="PyrdxlP-dep_Trfase"/>
</dbReference>
<dbReference type="PANTHER" id="PTHR43321">
    <property type="entry name" value="GLUTAMATE DECARBOXYLASE"/>
    <property type="match status" value="1"/>
</dbReference>
<dbReference type="Gene3D" id="3.90.1150.160">
    <property type="match status" value="1"/>
</dbReference>
<evidence type="ECO:0000256" key="7">
    <source>
        <dbReference type="RuleBase" id="RU000382"/>
    </source>
</evidence>
<evidence type="ECO:0000313" key="9">
    <source>
        <dbReference type="EMBL" id="WOX22948.1"/>
    </source>
</evidence>
<evidence type="ECO:0000256" key="8">
    <source>
        <dbReference type="RuleBase" id="RU361171"/>
    </source>
</evidence>